<dbReference type="CDD" id="cd03801">
    <property type="entry name" value="GT4_PimA-like"/>
    <property type="match status" value="1"/>
</dbReference>
<dbReference type="PANTHER" id="PTHR43179:SF7">
    <property type="entry name" value="RHAMNOSYLTRANSFERASE WBBL"/>
    <property type="match status" value="1"/>
</dbReference>
<dbReference type="SUPFAM" id="SSF53756">
    <property type="entry name" value="UDP-Glycosyltransferase/glycogen phosphorylase"/>
    <property type="match status" value="1"/>
</dbReference>
<proteinExistence type="predicted"/>
<dbReference type="SUPFAM" id="SSF53448">
    <property type="entry name" value="Nucleotide-diphospho-sugar transferases"/>
    <property type="match status" value="1"/>
</dbReference>
<dbReference type="HOGENOM" id="CLU_006539_0_0_7"/>
<dbReference type="STRING" id="177437.HRM2_29960"/>
<feature type="domain" description="Glycosyltransferase 2-like" evidence="2">
    <location>
        <begin position="492"/>
        <end position="655"/>
    </location>
</feature>
<dbReference type="eggNOG" id="COG2227">
    <property type="taxonomic scope" value="Bacteria"/>
</dbReference>
<keyword evidence="1" id="KW-0175">Coiled coil</keyword>
<reference evidence="3 4" key="1">
    <citation type="journal article" date="2009" name="Environ. Microbiol.">
        <title>Genome sequence of Desulfobacterium autotrophicum HRM2, a marine sulfate reducer oxidizing organic carbon completely to carbon dioxide.</title>
        <authorList>
            <person name="Strittmatter A.W."/>
            <person name="Liesegang H."/>
            <person name="Rabus R."/>
            <person name="Decker I."/>
            <person name="Amann J."/>
            <person name="Andres S."/>
            <person name="Henne A."/>
            <person name="Fricke W.F."/>
            <person name="Martinez-Arias R."/>
            <person name="Bartels D."/>
            <person name="Goesmann A."/>
            <person name="Krause L."/>
            <person name="Puehler A."/>
            <person name="Klenk H.P."/>
            <person name="Richter M."/>
            <person name="Schuler M."/>
            <person name="Gloeckner F.O."/>
            <person name="Meyerdierks A."/>
            <person name="Gottschalk G."/>
            <person name="Amann R."/>
        </authorList>
    </citation>
    <scope>NUCLEOTIDE SEQUENCE [LARGE SCALE GENOMIC DNA]</scope>
    <source>
        <strain evidence="4">ATCC 43914 / DSM 3382 / HRM2</strain>
    </source>
</reference>
<dbReference type="Gene3D" id="3.40.50.2000">
    <property type="entry name" value="Glycogen Phosphorylase B"/>
    <property type="match status" value="2"/>
</dbReference>
<dbReference type="Gene3D" id="3.40.50.150">
    <property type="entry name" value="Vaccinia Virus protein VP39"/>
    <property type="match status" value="1"/>
</dbReference>
<feature type="coiled-coil region" evidence="1">
    <location>
        <begin position="234"/>
        <end position="340"/>
    </location>
</feature>
<dbReference type="SUPFAM" id="SSF53335">
    <property type="entry name" value="S-adenosyl-L-methionine-dependent methyltransferases"/>
    <property type="match status" value="1"/>
</dbReference>
<accession>C0QK53</accession>
<organism evidence="3 4">
    <name type="scientific">Desulforapulum autotrophicum (strain ATCC 43914 / DSM 3382 / VKM B-1955 / HRM2)</name>
    <name type="common">Desulfobacterium autotrophicum</name>
    <dbReference type="NCBI Taxonomy" id="177437"/>
    <lineage>
        <taxon>Bacteria</taxon>
        <taxon>Pseudomonadati</taxon>
        <taxon>Thermodesulfobacteriota</taxon>
        <taxon>Desulfobacteria</taxon>
        <taxon>Desulfobacterales</taxon>
        <taxon>Desulfobacteraceae</taxon>
        <taxon>Desulforapulum</taxon>
    </lineage>
</organism>
<dbReference type="CAZy" id="GT4">
    <property type="family name" value="Glycosyltransferase Family 4"/>
</dbReference>
<dbReference type="Proteomes" id="UP000000442">
    <property type="component" value="Chromosome"/>
</dbReference>
<dbReference type="InterPro" id="IPR029044">
    <property type="entry name" value="Nucleotide-diphossugar_trans"/>
</dbReference>
<keyword evidence="4" id="KW-1185">Reference proteome</keyword>
<dbReference type="Pfam" id="PF13489">
    <property type="entry name" value="Methyltransf_23"/>
    <property type="match status" value="1"/>
</dbReference>
<dbReference type="CAZy" id="GT2">
    <property type="family name" value="Glycosyltransferase Family 2"/>
</dbReference>
<evidence type="ECO:0000259" key="2">
    <source>
        <dbReference type="Pfam" id="PF00535"/>
    </source>
</evidence>
<sequence>MEQRPIYDYNIDLTNENTSHVKLLKMVERDQDVLEIGCATGYMTRFMKETLNCCITVIEIDGVAAGKAEPFCDKLIVGNVEDVDLAGRLGKKKFDVILMADLLEHLQDAHGLLERLKDLLKETGYLLISLPNGAHGSIALELLDGKWEYRSDGLLDRTHLHFYDKEGFTSLLDKTGFLVSRMDRVIIHPRDTEMKTPWDSYPRDITAYIEKVNPEYQTYQFILKVYPATTMGWKKGLEDALIFEKQKKREIEKQFHGMEKELAVLRGAVAGFDGELKKREEEYLQGLNRELARLEVEKAQIHRDYKAELQHVEVEKDEIHGGYRVEIERLKDEAEKHKAQQVADQEHDRKEICRLQLEAGDLKRKESRLFQRIKDFENKKNELLAGIERQTVELESIRSSFVWQLIQKYRTIIDRLMPQGTKRRRLYQLVSLSLVVLFRDGPVQFFKRVAIRIPHYKNTLFSYFHLTPNEDTSLEDKWSPLEFPAFESIEVSIVIPVFNKCKYTFACLKSIVENTTDVSYEVIVVDNASEDATNEMLSKVTNIKVVTNTQNLGFVEACNKGADASRARFILFLNNDTKVTTGWLGAMCAPFNDPNVGIVGAKLIYPDGRLQEAGNIIWQDGTGWNYGRGDNPDLPQYSYLKSVDYCSGACLQIRRDLWTELGGFDRRYAPAYYEDTDLCFAVREKGFKVIFQPEAKIIHYEGISSGTDITKGYKKYQQVNQGKFIEKWQAVLREKHFRGKEDLYLARERGGTKRALVVDHYAPTYDMDSGSLRIFSLMKIFQELGYKVVFWPENRAYDEQYTRDLQRLGIEAQYGDLNFEEYLKENGDHFDIILLSRPHVAVNFIHAAKTLSNARVIYDTVDLHYIREGRKARYEAENAAREWKDLEFFLAHHADDTLVVSDIEKEILDKEGFEGKVSVISNIHTVEPSINSFEKREGLMFIGGFKHLPNEDGMLWFVNAIFPDIQKQIPGIHLDIVGSYPTERINALASDDITVTGYVKDVSPYFEKSRVFVSPLRYGAGVKGKIGQSLGFGLPVVTTHVGAEGMGLTHGRDVLIGETDSEFAEKVVQLYRDRRLWESLSINGRIVIEEKYSPSVMREKLIVLIKGKDGN</sequence>
<dbReference type="Pfam" id="PF00535">
    <property type="entry name" value="Glycos_transf_2"/>
    <property type="match status" value="1"/>
</dbReference>
<dbReference type="InterPro" id="IPR029063">
    <property type="entry name" value="SAM-dependent_MTases_sf"/>
</dbReference>
<dbReference type="RefSeq" id="WP_015904841.1">
    <property type="nucleotide sequence ID" value="NC_012108.1"/>
</dbReference>
<dbReference type="eggNOG" id="COG0438">
    <property type="taxonomic scope" value="Bacteria"/>
</dbReference>
<evidence type="ECO:0000313" key="4">
    <source>
        <dbReference type="Proteomes" id="UP000000442"/>
    </source>
</evidence>
<protein>
    <recommendedName>
        <fullName evidence="2">Glycosyltransferase 2-like domain-containing protein</fullName>
    </recommendedName>
</protein>
<dbReference type="OrthoDB" id="9807209at2"/>
<dbReference type="PANTHER" id="PTHR43179">
    <property type="entry name" value="RHAMNOSYLTRANSFERASE WBBL"/>
    <property type="match status" value="1"/>
</dbReference>
<gene>
    <name evidence="3" type="ordered locus">HRM2_29960</name>
</gene>
<dbReference type="KEGG" id="dat:HRM2_29960"/>
<dbReference type="EMBL" id="CP001087">
    <property type="protein sequence ID" value="ACN16079.1"/>
    <property type="molecule type" value="Genomic_DNA"/>
</dbReference>
<dbReference type="CDD" id="cd04186">
    <property type="entry name" value="GT_2_like_c"/>
    <property type="match status" value="1"/>
</dbReference>
<dbReference type="eggNOG" id="COG1216">
    <property type="taxonomic scope" value="Bacteria"/>
</dbReference>
<evidence type="ECO:0000313" key="3">
    <source>
        <dbReference type="EMBL" id="ACN16079.1"/>
    </source>
</evidence>
<dbReference type="Pfam" id="PF13692">
    <property type="entry name" value="Glyco_trans_1_4"/>
    <property type="match status" value="1"/>
</dbReference>
<evidence type="ECO:0000256" key="1">
    <source>
        <dbReference type="SAM" id="Coils"/>
    </source>
</evidence>
<dbReference type="AlphaFoldDB" id="C0QK53"/>
<dbReference type="Gene3D" id="3.90.550.10">
    <property type="entry name" value="Spore Coat Polysaccharide Biosynthesis Protein SpsA, Chain A"/>
    <property type="match status" value="1"/>
</dbReference>
<dbReference type="eggNOG" id="COG5325">
    <property type="taxonomic scope" value="Bacteria"/>
</dbReference>
<dbReference type="InterPro" id="IPR001173">
    <property type="entry name" value="Glyco_trans_2-like"/>
</dbReference>
<name>C0QK53_DESAH</name>
<dbReference type="CDD" id="cd02440">
    <property type="entry name" value="AdoMet_MTases"/>
    <property type="match status" value="1"/>
</dbReference>